<dbReference type="EMBL" id="CP041150">
    <property type="protein sequence ID" value="QDF69555.1"/>
    <property type="molecule type" value="Genomic_DNA"/>
</dbReference>
<keyword evidence="1" id="KW-0812">Transmembrane</keyword>
<organism evidence="2 3">
    <name type="scientific">Mycobacteroides chelonae</name>
    <name type="common">Mycobacterium chelonae</name>
    <dbReference type="NCBI Taxonomy" id="1774"/>
    <lineage>
        <taxon>Bacteria</taxon>
        <taxon>Bacillati</taxon>
        <taxon>Actinomycetota</taxon>
        <taxon>Actinomycetes</taxon>
        <taxon>Mycobacteriales</taxon>
        <taxon>Mycobacteriaceae</taxon>
        <taxon>Mycobacteroides</taxon>
    </lineage>
</organism>
<reference evidence="2 3" key="1">
    <citation type="submission" date="2019-06" db="EMBL/GenBank/DDBJ databases">
        <title>Whole geneome sequnce of Mycobacteroides chelonae M77 isolated from bovine milk from Meghalaya, India.</title>
        <authorList>
            <person name="Vise E."/>
            <person name="Das S."/>
            <person name="Garg A."/>
            <person name="Ghatak S."/>
            <person name="Shakuntala I."/>
            <person name="Milton A.A.P."/>
            <person name="Karam A."/>
            <person name="Sanjukta R."/>
            <person name="Puro K."/>
            <person name="Sen A."/>
        </authorList>
    </citation>
    <scope>NUCLEOTIDE SEQUENCE [LARGE SCALE GENOMIC DNA]</scope>
    <source>
        <strain evidence="2 3">M77</strain>
    </source>
</reference>
<evidence type="ECO:0000313" key="2">
    <source>
        <dbReference type="EMBL" id="QDF69555.1"/>
    </source>
</evidence>
<proteinExistence type="predicted"/>
<evidence type="ECO:0000313" key="3">
    <source>
        <dbReference type="Proteomes" id="UP000317728"/>
    </source>
</evidence>
<dbReference type="Proteomes" id="UP000317728">
    <property type="component" value="Chromosome"/>
</dbReference>
<sequence>MPDAHVYPLNAELAELRFMAGRPSFRSISRAIGCSHTTVAKAFAPGAIPSWEILHLVVRQLDGDVDTFRKLWCDAVRKQENIVGGTQNIATVPIWRIVTVFAVAAIVVCAGMLLMIARPSLSMRNG</sequence>
<evidence type="ECO:0008006" key="4">
    <source>
        <dbReference type="Google" id="ProtNLM"/>
    </source>
</evidence>
<name>A0AB73TZK9_MYCCH</name>
<feature type="transmembrane region" description="Helical" evidence="1">
    <location>
        <begin position="94"/>
        <end position="117"/>
    </location>
</feature>
<accession>A0AB73TZK9</accession>
<keyword evidence="1" id="KW-0472">Membrane</keyword>
<keyword evidence="1" id="KW-1133">Transmembrane helix</keyword>
<dbReference type="RefSeq" id="WP_030094431.1">
    <property type="nucleotide sequence ID" value="NZ_CP041150.1"/>
</dbReference>
<evidence type="ECO:0000256" key="1">
    <source>
        <dbReference type="SAM" id="Phobius"/>
    </source>
</evidence>
<dbReference type="AlphaFoldDB" id="A0AB73TZK9"/>
<gene>
    <name evidence="2" type="ORF">FJK96_04830</name>
</gene>
<protein>
    <recommendedName>
        <fullName evidence="4">Helix-turn-helix domain-containing protein</fullName>
    </recommendedName>
</protein>